<organism evidence="1 2">
    <name type="scientific">Solanum tuberosum</name>
    <name type="common">Potato</name>
    <dbReference type="NCBI Taxonomy" id="4113"/>
    <lineage>
        <taxon>Eukaryota</taxon>
        <taxon>Viridiplantae</taxon>
        <taxon>Streptophyta</taxon>
        <taxon>Embryophyta</taxon>
        <taxon>Tracheophyta</taxon>
        <taxon>Spermatophyta</taxon>
        <taxon>Magnoliopsida</taxon>
        <taxon>eudicotyledons</taxon>
        <taxon>Gunneridae</taxon>
        <taxon>Pentapetalae</taxon>
        <taxon>asterids</taxon>
        <taxon>lamiids</taxon>
        <taxon>Solanales</taxon>
        <taxon>Solanaceae</taxon>
        <taxon>Solanoideae</taxon>
        <taxon>Solaneae</taxon>
        <taxon>Solanum</taxon>
    </lineage>
</organism>
<reference evidence="2" key="1">
    <citation type="journal article" date="2011" name="Nature">
        <title>Genome sequence and analysis of the tuber crop potato.</title>
        <authorList>
            <consortium name="The Potato Genome Sequencing Consortium"/>
        </authorList>
    </citation>
    <scope>NUCLEOTIDE SEQUENCE [LARGE SCALE GENOMIC DNA]</scope>
    <source>
        <strain evidence="2">cv. DM1-3 516 R44</strain>
    </source>
</reference>
<dbReference type="EnsemblPlants" id="PGSC0003DMT400046899">
    <property type="protein sequence ID" value="PGSC0003DMT400046899"/>
    <property type="gene ID" value="PGSC0003DMG400018216"/>
</dbReference>
<dbReference type="Gramene" id="PGSC0003DMT400046899">
    <property type="protein sequence ID" value="PGSC0003DMT400046899"/>
    <property type="gene ID" value="PGSC0003DMG400018216"/>
</dbReference>
<dbReference type="ExpressionAtlas" id="M1BJT5">
    <property type="expression patterns" value="baseline"/>
</dbReference>
<dbReference type="HOGENOM" id="CLU_2854069_0_0_1"/>
<evidence type="ECO:0000313" key="1">
    <source>
        <dbReference type="EnsemblPlants" id="PGSC0003DMT400046899"/>
    </source>
</evidence>
<dbReference type="Proteomes" id="UP000011115">
    <property type="component" value="Unassembled WGS sequence"/>
</dbReference>
<name>M1BJT5_SOLTU</name>
<gene>
    <name evidence="1" type="primary">LOC102591050</name>
</gene>
<protein>
    <submittedName>
        <fullName evidence="1">TMV resistance protein N</fullName>
    </submittedName>
</protein>
<sequence length="65" mass="7798">MIEGNKLIMHQMLRDMGREIVRQESPKKPGRRTRLWHYKDSFNVLRENVVNISFLVYTSFSFGHC</sequence>
<proteinExistence type="predicted"/>
<evidence type="ECO:0000313" key="2">
    <source>
        <dbReference type="Proteomes" id="UP000011115"/>
    </source>
</evidence>
<keyword evidence="2" id="KW-1185">Reference proteome</keyword>
<dbReference type="AlphaFoldDB" id="M1BJT5"/>
<reference evidence="1" key="2">
    <citation type="submission" date="2015-06" db="UniProtKB">
        <authorList>
            <consortium name="EnsemblPlants"/>
        </authorList>
    </citation>
    <scope>IDENTIFICATION</scope>
    <source>
        <strain evidence="1">DM1-3 516 R44</strain>
    </source>
</reference>
<accession>M1BJT5</accession>